<dbReference type="GO" id="GO:0016020">
    <property type="term" value="C:membrane"/>
    <property type="evidence" value="ECO:0007669"/>
    <property type="project" value="UniProtKB-SubCell"/>
</dbReference>
<evidence type="ECO:0000256" key="1">
    <source>
        <dbReference type="ARBA" id="ARBA00004141"/>
    </source>
</evidence>
<evidence type="ECO:0000313" key="8">
    <source>
        <dbReference type="EMBL" id="KMO79125.1"/>
    </source>
</evidence>
<feature type="transmembrane region" description="Helical" evidence="6">
    <location>
        <begin position="80"/>
        <end position="100"/>
    </location>
</feature>
<dbReference type="Proteomes" id="UP000036513">
    <property type="component" value="Unassembled WGS sequence"/>
</dbReference>
<feature type="domain" description="EamA" evidence="7">
    <location>
        <begin position="130"/>
        <end position="263"/>
    </location>
</feature>
<feature type="transmembrane region" description="Helical" evidence="6">
    <location>
        <begin position="107"/>
        <end position="123"/>
    </location>
</feature>
<evidence type="ECO:0000256" key="6">
    <source>
        <dbReference type="SAM" id="Phobius"/>
    </source>
</evidence>
<dbReference type="InterPro" id="IPR000620">
    <property type="entry name" value="EamA_dom"/>
</dbReference>
<keyword evidence="3 6" id="KW-0812">Transmembrane</keyword>
<evidence type="ECO:0000313" key="9">
    <source>
        <dbReference type="Proteomes" id="UP000036513"/>
    </source>
</evidence>
<proteinExistence type="inferred from homology"/>
<accession>A0A0J6W7A4</accession>
<keyword evidence="4 6" id="KW-1133">Transmembrane helix</keyword>
<dbReference type="SUPFAM" id="SSF103481">
    <property type="entry name" value="Multidrug resistance efflux transporter EmrE"/>
    <property type="match status" value="2"/>
</dbReference>
<dbReference type="InterPro" id="IPR050638">
    <property type="entry name" value="AA-Vitamin_Transporters"/>
</dbReference>
<comment type="subcellular location">
    <subcellularLocation>
        <location evidence="1">Membrane</location>
        <topology evidence="1">Multi-pass membrane protein</topology>
    </subcellularLocation>
</comment>
<keyword evidence="9" id="KW-1185">Reference proteome</keyword>
<feature type="transmembrane region" description="Helical" evidence="6">
    <location>
        <begin position="188"/>
        <end position="208"/>
    </location>
</feature>
<feature type="transmembrane region" description="Helical" evidence="6">
    <location>
        <begin position="160"/>
        <end position="182"/>
    </location>
</feature>
<dbReference type="AlphaFoldDB" id="A0A0J6W7A4"/>
<name>A0A0J6W7A4_9MYCO</name>
<dbReference type="PANTHER" id="PTHR32322">
    <property type="entry name" value="INNER MEMBRANE TRANSPORTER"/>
    <property type="match status" value="1"/>
</dbReference>
<feature type="transmembrane region" description="Helical" evidence="6">
    <location>
        <begin position="129"/>
        <end position="148"/>
    </location>
</feature>
<gene>
    <name evidence="8" type="primary">rhtA_2</name>
    <name evidence="8" type="ORF">MCHLDSM_01793</name>
</gene>
<feature type="transmembrane region" description="Helical" evidence="6">
    <location>
        <begin position="246"/>
        <end position="267"/>
    </location>
</feature>
<evidence type="ECO:0000256" key="2">
    <source>
        <dbReference type="ARBA" id="ARBA00007362"/>
    </source>
</evidence>
<comment type="caution">
    <text evidence="8">The sequence shown here is derived from an EMBL/GenBank/DDBJ whole genome shotgun (WGS) entry which is preliminary data.</text>
</comment>
<evidence type="ECO:0000256" key="4">
    <source>
        <dbReference type="ARBA" id="ARBA00022989"/>
    </source>
</evidence>
<feature type="transmembrane region" description="Helical" evidence="6">
    <location>
        <begin position="20"/>
        <end position="44"/>
    </location>
</feature>
<dbReference type="Pfam" id="PF00892">
    <property type="entry name" value="EamA"/>
    <property type="match status" value="1"/>
</dbReference>
<dbReference type="RefSeq" id="WP_048469607.1">
    <property type="nucleotide sequence ID" value="NZ_JYNL01000019.1"/>
</dbReference>
<protein>
    <submittedName>
        <fullName evidence="8">Threonine/homoserine exporter RhtA</fullName>
    </submittedName>
</protein>
<reference evidence="8 9" key="1">
    <citation type="journal article" date="2015" name="Genome Biol. Evol.">
        <title>Characterization of Three Mycobacterium spp. with Potential Use in Bioremediation by Genome Sequencing and Comparative Genomics.</title>
        <authorList>
            <person name="Das S."/>
            <person name="Pettersson B.M."/>
            <person name="Behra P.R."/>
            <person name="Ramesh M."/>
            <person name="Dasgupta S."/>
            <person name="Bhattacharya A."/>
            <person name="Kirsebom L.A."/>
        </authorList>
    </citation>
    <scope>NUCLEOTIDE SEQUENCE [LARGE SCALE GENOMIC DNA]</scope>
    <source>
        <strain evidence="8 9">DSM 43826</strain>
    </source>
</reference>
<evidence type="ECO:0000259" key="7">
    <source>
        <dbReference type="Pfam" id="PF00892"/>
    </source>
</evidence>
<feature type="transmembrane region" description="Helical" evidence="6">
    <location>
        <begin position="56"/>
        <end position="74"/>
    </location>
</feature>
<sequence length="297" mass="30515">MLVASSAANQTGAAFGAMAFPVIGPVGVVAIRQVVAAVVLMSIARPRLSRLRRDQWLPVLGLSCTLIVMNLSLYSAIDRIGLGLAVTLEFLGPLAVAVAASRRAGEIFCAVLAGIGVVVLTNPGPSTDVIGVGLALLAAAAWAAYILLNRILGQRVSGIQGTATASLASAIAWTPVALIWFYMHEPTLIAVLLGVVCALMSSVVPCAVDLMALRRVSAGLFGTLASINPVWAAVAGWVLLGQALQLHEYVGAALIVVSNVIVSARAFPSSRPAALPRDLQAQRAPSASGQDGRSALV</sequence>
<comment type="similarity">
    <text evidence="2">Belongs to the EamA transporter family.</text>
</comment>
<dbReference type="PANTHER" id="PTHR32322:SF2">
    <property type="entry name" value="EAMA DOMAIN-CONTAINING PROTEIN"/>
    <property type="match status" value="1"/>
</dbReference>
<feature type="transmembrane region" description="Helical" evidence="6">
    <location>
        <begin position="220"/>
        <end position="240"/>
    </location>
</feature>
<dbReference type="InterPro" id="IPR037185">
    <property type="entry name" value="EmrE-like"/>
</dbReference>
<organism evidence="8 9">
    <name type="scientific">Mycolicibacterium chlorophenolicum</name>
    <dbReference type="NCBI Taxonomy" id="37916"/>
    <lineage>
        <taxon>Bacteria</taxon>
        <taxon>Bacillati</taxon>
        <taxon>Actinomycetota</taxon>
        <taxon>Actinomycetes</taxon>
        <taxon>Mycobacteriales</taxon>
        <taxon>Mycobacteriaceae</taxon>
        <taxon>Mycolicibacterium</taxon>
    </lineage>
</organism>
<keyword evidence="5 6" id="KW-0472">Membrane</keyword>
<evidence type="ECO:0000256" key="5">
    <source>
        <dbReference type="ARBA" id="ARBA00023136"/>
    </source>
</evidence>
<dbReference type="PATRIC" id="fig|37916.4.peg.1709"/>
<evidence type="ECO:0000256" key="3">
    <source>
        <dbReference type="ARBA" id="ARBA00022692"/>
    </source>
</evidence>
<dbReference type="EMBL" id="JYNL01000019">
    <property type="protein sequence ID" value="KMO79125.1"/>
    <property type="molecule type" value="Genomic_DNA"/>
</dbReference>